<feature type="region of interest" description="Disordered" evidence="1">
    <location>
        <begin position="111"/>
        <end position="137"/>
    </location>
</feature>
<evidence type="ECO:0000256" key="1">
    <source>
        <dbReference type="SAM" id="MobiDB-lite"/>
    </source>
</evidence>
<proteinExistence type="predicted"/>
<evidence type="ECO:0000313" key="3">
    <source>
        <dbReference type="Proteomes" id="UP000327493"/>
    </source>
</evidence>
<sequence>MNNSSENRNCHQSPPSDCIEEIIAAMARLSIRGQLCPPLSAACNKDPQITTRVPLATSETIESTDAQVKPQKKNRDDVLSEDIEQFVLWRNNQEEPEPIVLQAEERTKCERIERTNKPKPKRGRELHKNKSSCCPVL</sequence>
<dbReference type="Proteomes" id="UP000327493">
    <property type="component" value="Chromosome 23"/>
</dbReference>
<dbReference type="EMBL" id="VOFY01000023">
    <property type="protein sequence ID" value="KAA8580030.1"/>
    <property type="molecule type" value="Genomic_DNA"/>
</dbReference>
<reference evidence="2 3" key="1">
    <citation type="submission" date="2019-08" db="EMBL/GenBank/DDBJ databases">
        <title>A chromosome-level genome assembly, high-density linkage maps, and genome scans reveal the genomic architecture of hybrid incompatibilities underlying speciation via character displacement in darters (Percidae: Etheostominae).</title>
        <authorList>
            <person name="Moran R.L."/>
            <person name="Catchen J.M."/>
            <person name="Fuller R.C."/>
        </authorList>
    </citation>
    <scope>NUCLEOTIDE SEQUENCE [LARGE SCALE GENOMIC DNA]</scope>
    <source>
        <strain evidence="2">EspeVRDwgs_2016</strain>
        <tissue evidence="2">Muscle</tissue>
    </source>
</reference>
<gene>
    <name evidence="2" type="ORF">FQN60_005565</name>
</gene>
<accession>A0A5J5CII1</accession>
<organism evidence="2 3">
    <name type="scientific">Etheostoma spectabile</name>
    <name type="common">orangethroat darter</name>
    <dbReference type="NCBI Taxonomy" id="54343"/>
    <lineage>
        <taxon>Eukaryota</taxon>
        <taxon>Metazoa</taxon>
        <taxon>Chordata</taxon>
        <taxon>Craniata</taxon>
        <taxon>Vertebrata</taxon>
        <taxon>Euteleostomi</taxon>
        <taxon>Actinopterygii</taxon>
        <taxon>Neopterygii</taxon>
        <taxon>Teleostei</taxon>
        <taxon>Neoteleostei</taxon>
        <taxon>Acanthomorphata</taxon>
        <taxon>Eupercaria</taxon>
        <taxon>Perciformes</taxon>
        <taxon>Percoidei</taxon>
        <taxon>Percidae</taxon>
        <taxon>Etheostomatinae</taxon>
        <taxon>Etheostoma</taxon>
    </lineage>
</organism>
<name>A0A5J5CII1_9PERO</name>
<comment type="caution">
    <text evidence="2">The sequence shown here is derived from an EMBL/GenBank/DDBJ whole genome shotgun (WGS) entry which is preliminary data.</text>
</comment>
<keyword evidence="3" id="KW-1185">Reference proteome</keyword>
<evidence type="ECO:0000313" key="2">
    <source>
        <dbReference type="EMBL" id="KAA8580030.1"/>
    </source>
</evidence>
<dbReference type="AlphaFoldDB" id="A0A5J5CII1"/>
<protein>
    <submittedName>
        <fullName evidence="2">Uncharacterized protein</fullName>
    </submittedName>
</protein>
<feature type="compositionally biased region" description="Basic residues" evidence="1">
    <location>
        <begin position="117"/>
        <end position="130"/>
    </location>
</feature>